<dbReference type="Proteomes" id="UP001596156">
    <property type="component" value="Unassembled WGS sequence"/>
</dbReference>
<keyword evidence="3" id="KW-1185">Reference proteome</keyword>
<name>A0ABW0DEP7_STRFI</name>
<sequence length="191" mass="19738">MVAETTVLAGCTSGSPVDPDDSGRRAFGGTLREGVQRLASRVRFVVLAQVVSHPHAQCRDIARRLQQRLLADLHSSLGVALLHPAGRAGRDAFSSWGRQDTGEVVGPPGPVAPPRVGPAGPRAVPGTPVIRQRGGEPAAGPAGAVAPPLVGRTDVLRAVIAVPCRPARPGVAWHTPRDFVHTTAKAAVPGE</sequence>
<dbReference type="RefSeq" id="WP_344644010.1">
    <property type="nucleotide sequence ID" value="NZ_BAAASS010000006.1"/>
</dbReference>
<accession>A0ABW0DEP7</accession>
<gene>
    <name evidence="2" type="ORF">ACFPN6_31260</name>
</gene>
<organism evidence="2 3">
    <name type="scientific">Streptomyces fimbriatus</name>
    <dbReference type="NCBI Taxonomy" id="68197"/>
    <lineage>
        <taxon>Bacteria</taxon>
        <taxon>Bacillati</taxon>
        <taxon>Actinomycetota</taxon>
        <taxon>Actinomycetes</taxon>
        <taxon>Kitasatosporales</taxon>
        <taxon>Streptomycetaceae</taxon>
        <taxon>Streptomyces</taxon>
    </lineage>
</organism>
<comment type="caution">
    <text evidence="2">The sequence shown here is derived from an EMBL/GenBank/DDBJ whole genome shotgun (WGS) entry which is preliminary data.</text>
</comment>
<evidence type="ECO:0000256" key="1">
    <source>
        <dbReference type="SAM" id="MobiDB-lite"/>
    </source>
</evidence>
<dbReference type="EMBL" id="JBHSKL010000047">
    <property type="protein sequence ID" value="MFC5228949.1"/>
    <property type="molecule type" value="Genomic_DNA"/>
</dbReference>
<reference evidence="3" key="1">
    <citation type="journal article" date="2019" name="Int. J. Syst. Evol. Microbiol.">
        <title>The Global Catalogue of Microorganisms (GCM) 10K type strain sequencing project: providing services to taxonomists for standard genome sequencing and annotation.</title>
        <authorList>
            <consortium name="The Broad Institute Genomics Platform"/>
            <consortium name="The Broad Institute Genome Sequencing Center for Infectious Disease"/>
            <person name="Wu L."/>
            <person name="Ma J."/>
        </authorList>
    </citation>
    <scope>NUCLEOTIDE SEQUENCE [LARGE SCALE GENOMIC DNA]</scope>
    <source>
        <strain evidence="3">CCM 8479</strain>
    </source>
</reference>
<feature type="region of interest" description="Disordered" evidence="1">
    <location>
        <begin position="1"/>
        <end position="24"/>
    </location>
</feature>
<evidence type="ECO:0000313" key="2">
    <source>
        <dbReference type="EMBL" id="MFC5228949.1"/>
    </source>
</evidence>
<evidence type="ECO:0000313" key="3">
    <source>
        <dbReference type="Proteomes" id="UP001596156"/>
    </source>
</evidence>
<protein>
    <submittedName>
        <fullName evidence="2">Uncharacterized protein</fullName>
    </submittedName>
</protein>
<proteinExistence type="predicted"/>